<keyword evidence="3" id="KW-1185">Reference proteome</keyword>
<sequence length="129" mass="15341">MIPWRGRLKFRQYIPIKSHKCGIKLFKLCCTEGYTWSAKIYAGRDTSEIRQVGIAEGVCIELADKLLNERKNQQGKPIKRMCVLCYQKKRQIFERQEARKNVKETTTYCQNRPKLPQMYLNCFNKYHTT</sequence>
<dbReference type="InterPro" id="IPR029526">
    <property type="entry name" value="PGBD"/>
</dbReference>
<dbReference type="Pfam" id="PF13843">
    <property type="entry name" value="DDE_Tnp_1_7"/>
    <property type="match status" value="1"/>
</dbReference>
<evidence type="ECO:0000313" key="3">
    <source>
        <dbReference type="Proteomes" id="UP000053105"/>
    </source>
</evidence>
<accession>A0A0M9A2V2</accession>
<evidence type="ECO:0000313" key="2">
    <source>
        <dbReference type="EMBL" id="KOX74793.1"/>
    </source>
</evidence>
<dbReference type="AlphaFoldDB" id="A0A0M9A2V2"/>
<gene>
    <name evidence="2" type="ORF">WN51_00400</name>
</gene>
<dbReference type="Proteomes" id="UP000053105">
    <property type="component" value="Unassembled WGS sequence"/>
</dbReference>
<reference evidence="2 3" key="1">
    <citation type="submission" date="2015-07" db="EMBL/GenBank/DDBJ databases">
        <title>The genome of Melipona quadrifasciata.</title>
        <authorList>
            <person name="Pan H."/>
            <person name="Kapheim K."/>
        </authorList>
    </citation>
    <scope>NUCLEOTIDE SEQUENCE [LARGE SCALE GENOMIC DNA]</scope>
    <source>
        <strain evidence="2">0111107301</strain>
        <tissue evidence="2">Whole body</tissue>
    </source>
</reference>
<organism evidence="2 3">
    <name type="scientific">Melipona quadrifasciata</name>
    <dbReference type="NCBI Taxonomy" id="166423"/>
    <lineage>
        <taxon>Eukaryota</taxon>
        <taxon>Metazoa</taxon>
        <taxon>Ecdysozoa</taxon>
        <taxon>Arthropoda</taxon>
        <taxon>Hexapoda</taxon>
        <taxon>Insecta</taxon>
        <taxon>Pterygota</taxon>
        <taxon>Neoptera</taxon>
        <taxon>Endopterygota</taxon>
        <taxon>Hymenoptera</taxon>
        <taxon>Apocrita</taxon>
        <taxon>Aculeata</taxon>
        <taxon>Apoidea</taxon>
        <taxon>Anthophila</taxon>
        <taxon>Apidae</taxon>
        <taxon>Melipona</taxon>
    </lineage>
</organism>
<proteinExistence type="predicted"/>
<protein>
    <recommendedName>
        <fullName evidence="1">PiggyBac transposable element-derived protein domain-containing protein</fullName>
    </recommendedName>
</protein>
<evidence type="ECO:0000259" key="1">
    <source>
        <dbReference type="Pfam" id="PF13843"/>
    </source>
</evidence>
<dbReference type="EMBL" id="KQ435781">
    <property type="protein sequence ID" value="KOX74793.1"/>
    <property type="molecule type" value="Genomic_DNA"/>
</dbReference>
<name>A0A0M9A2V2_9HYME</name>
<feature type="domain" description="PiggyBac transposable element-derived protein" evidence="1">
    <location>
        <begin position="1"/>
        <end position="69"/>
    </location>
</feature>
<dbReference type="STRING" id="166423.A0A0M9A2V2"/>
<dbReference type="OrthoDB" id="6778319at2759"/>